<feature type="transmembrane region" description="Helical" evidence="8">
    <location>
        <begin position="136"/>
        <end position="169"/>
    </location>
</feature>
<evidence type="ECO:0008006" key="11">
    <source>
        <dbReference type="Google" id="ProtNLM"/>
    </source>
</evidence>
<dbReference type="GO" id="GO:0016763">
    <property type="term" value="F:pentosyltransferase activity"/>
    <property type="evidence" value="ECO:0007669"/>
    <property type="project" value="TreeGrafter"/>
</dbReference>
<dbReference type="EMBL" id="SMJW01000029">
    <property type="protein sequence ID" value="TDC17687.1"/>
    <property type="molecule type" value="Genomic_DNA"/>
</dbReference>
<evidence type="ECO:0000256" key="5">
    <source>
        <dbReference type="ARBA" id="ARBA00022692"/>
    </source>
</evidence>
<evidence type="ECO:0000313" key="10">
    <source>
        <dbReference type="Proteomes" id="UP000295431"/>
    </source>
</evidence>
<feature type="transmembrane region" description="Helical" evidence="8">
    <location>
        <begin position="346"/>
        <end position="366"/>
    </location>
</feature>
<evidence type="ECO:0000256" key="7">
    <source>
        <dbReference type="ARBA" id="ARBA00023136"/>
    </source>
</evidence>
<proteinExistence type="predicted"/>
<accession>A0A4R4P9W1</accession>
<dbReference type="GO" id="GO:0009103">
    <property type="term" value="P:lipopolysaccharide biosynthetic process"/>
    <property type="evidence" value="ECO:0007669"/>
    <property type="project" value="UniProtKB-ARBA"/>
</dbReference>
<keyword evidence="3" id="KW-0328">Glycosyltransferase</keyword>
<reference evidence="9 10" key="1">
    <citation type="submission" date="2019-03" db="EMBL/GenBank/DDBJ databases">
        <title>Draft genome sequences of novel Actinobacteria.</title>
        <authorList>
            <person name="Sahin N."/>
            <person name="Ay H."/>
            <person name="Saygin H."/>
        </authorList>
    </citation>
    <scope>NUCLEOTIDE SEQUENCE [LARGE SCALE GENOMIC DNA]</scope>
    <source>
        <strain evidence="9 10">DSM 45347</strain>
    </source>
</reference>
<dbReference type="OrthoDB" id="3462168at2"/>
<feature type="transmembrane region" description="Helical" evidence="8">
    <location>
        <begin position="315"/>
        <end position="334"/>
    </location>
</feature>
<organism evidence="9 10">
    <name type="scientific">Actinomadura bangladeshensis</name>
    <dbReference type="NCBI Taxonomy" id="453573"/>
    <lineage>
        <taxon>Bacteria</taxon>
        <taxon>Bacillati</taxon>
        <taxon>Actinomycetota</taxon>
        <taxon>Actinomycetes</taxon>
        <taxon>Streptosporangiales</taxon>
        <taxon>Thermomonosporaceae</taxon>
        <taxon>Actinomadura</taxon>
    </lineage>
</organism>
<evidence type="ECO:0000256" key="1">
    <source>
        <dbReference type="ARBA" id="ARBA00004651"/>
    </source>
</evidence>
<comment type="caution">
    <text evidence="9">The sequence shown here is derived from an EMBL/GenBank/DDBJ whole genome shotgun (WGS) entry which is preliminary data.</text>
</comment>
<feature type="transmembrane region" description="Helical" evidence="8">
    <location>
        <begin position="189"/>
        <end position="216"/>
    </location>
</feature>
<comment type="subcellular location">
    <subcellularLocation>
        <location evidence="1">Cell membrane</location>
        <topology evidence="1">Multi-pass membrane protein</topology>
    </subcellularLocation>
</comment>
<gene>
    <name evidence="9" type="ORF">E1284_08350</name>
</gene>
<dbReference type="AlphaFoldDB" id="A0A4R4P9W1"/>
<feature type="transmembrane region" description="Helical" evidence="8">
    <location>
        <begin position="447"/>
        <end position="465"/>
    </location>
</feature>
<feature type="transmembrane region" description="Helical" evidence="8">
    <location>
        <begin position="24"/>
        <end position="43"/>
    </location>
</feature>
<keyword evidence="6 8" id="KW-1133">Transmembrane helix</keyword>
<feature type="transmembrane region" description="Helical" evidence="8">
    <location>
        <begin position="373"/>
        <end position="393"/>
    </location>
</feature>
<protein>
    <recommendedName>
        <fullName evidence="11">Glycosyltransferase RgtA/B/C/D-like domain-containing protein</fullName>
    </recommendedName>
</protein>
<evidence type="ECO:0000256" key="3">
    <source>
        <dbReference type="ARBA" id="ARBA00022676"/>
    </source>
</evidence>
<feature type="transmembrane region" description="Helical" evidence="8">
    <location>
        <begin position="424"/>
        <end position="441"/>
    </location>
</feature>
<feature type="transmembrane region" description="Helical" evidence="8">
    <location>
        <begin position="223"/>
        <end position="241"/>
    </location>
</feature>
<evidence type="ECO:0000256" key="8">
    <source>
        <dbReference type="SAM" id="Phobius"/>
    </source>
</evidence>
<dbReference type="PANTHER" id="PTHR33908:SF11">
    <property type="entry name" value="MEMBRANE PROTEIN"/>
    <property type="match status" value="1"/>
</dbReference>
<keyword evidence="2" id="KW-1003">Cell membrane</keyword>
<feature type="transmembrane region" description="Helical" evidence="8">
    <location>
        <begin position="282"/>
        <end position="303"/>
    </location>
</feature>
<evidence type="ECO:0000313" key="9">
    <source>
        <dbReference type="EMBL" id="TDC17687.1"/>
    </source>
</evidence>
<feature type="transmembrane region" description="Helical" evidence="8">
    <location>
        <begin position="99"/>
        <end position="124"/>
    </location>
</feature>
<dbReference type="InterPro" id="IPR050297">
    <property type="entry name" value="LipidA_mod_glycosyltrf_83"/>
</dbReference>
<evidence type="ECO:0000256" key="2">
    <source>
        <dbReference type="ARBA" id="ARBA00022475"/>
    </source>
</evidence>
<name>A0A4R4P9W1_9ACTN</name>
<dbReference type="Proteomes" id="UP000295431">
    <property type="component" value="Unassembled WGS sequence"/>
</dbReference>
<keyword evidence="4" id="KW-0808">Transferase</keyword>
<sequence length="569" mass="58577">MALVIIPARPHAPAAPPSADRRRALGWLLAAGVLAQVALRLWLARTRTGPAADPDETGYLIAARRLAGGPGADLSGNTFYQGGYPLLLAPVHWFTSDPAAVYAAVMVINALAGAALFPLGYAAARRFGLGRRTALPLAFAAALLPATTFFGAFALADAVLPALVVGWLLSLDRFARSGRAGDAVLASAVASYAAAVHTRGTVLLAVHALALAVLALHPLRRRAGLIAGGAALAGYAAGSMLNARIMDALYPGGVRDLAGILESRLGTVAGQGWALSGAAGQLWYLVASTWGLAGAGLAAVAAALARRRAPAADRFMAAVLLTATCGIAYASSAALPDEHRVGNFAYGRYLSCLALVYALAGAAVLLRAGARTALGAAASSVLVLAGTGLWVTGYAGERLRTHVFIAFDFPEIMFLTGDRTALHLPEATLAATALLGALLLFSRVDRAPLAAIALAGVNLAAMTFVMTPSRERVRPVPPLPGPAAGGVVADVSLGWATRTKLMYPVWWTRIGRIDVRDGRPPAPGVCTVVVPVPDGTSPEASWPAHPAGWRVHARPGWAAWHDPACAAAR</sequence>
<keyword evidence="5 8" id="KW-0812">Transmembrane</keyword>
<dbReference type="PANTHER" id="PTHR33908">
    <property type="entry name" value="MANNOSYLTRANSFERASE YKCB-RELATED"/>
    <property type="match status" value="1"/>
</dbReference>
<keyword evidence="10" id="KW-1185">Reference proteome</keyword>
<dbReference type="RefSeq" id="WP_131938429.1">
    <property type="nucleotide sequence ID" value="NZ_BAAAMX010000058.1"/>
</dbReference>
<evidence type="ECO:0000256" key="4">
    <source>
        <dbReference type="ARBA" id="ARBA00022679"/>
    </source>
</evidence>
<evidence type="ECO:0000256" key="6">
    <source>
        <dbReference type="ARBA" id="ARBA00022989"/>
    </source>
</evidence>
<keyword evidence="7 8" id="KW-0472">Membrane</keyword>
<dbReference type="GO" id="GO:0005886">
    <property type="term" value="C:plasma membrane"/>
    <property type="evidence" value="ECO:0007669"/>
    <property type="project" value="UniProtKB-SubCell"/>
</dbReference>